<organism evidence="1 2">
    <name type="scientific">Sphaerodactylus townsendi</name>
    <dbReference type="NCBI Taxonomy" id="933632"/>
    <lineage>
        <taxon>Eukaryota</taxon>
        <taxon>Metazoa</taxon>
        <taxon>Chordata</taxon>
        <taxon>Craniata</taxon>
        <taxon>Vertebrata</taxon>
        <taxon>Euteleostomi</taxon>
        <taxon>Lepidosauria</taxon>
        <taxon>Squamata</taxon>
        <taxon>Bifurcata</taxon>
        <taxon>Gekkota</taxon>
        <taxon>Sphaerodactylidae</taxon>
        <taxon>Sphaerodactylus</taxon>
    </lineage>
</organism>
<evidence type="ECO:0000313" key="1">
    <source>
        <dbReference type="EMBL" id="KAH7991671.1"/>
    </source>
</evidence>
<evidence type="ECO:0000313" key="2">
    <source>
        <dbReference type="Proteomes" id="UP000827872"/>
    </source>
</evidence>
<proteinExistence type="predicted"/>
<accession>A0ACB8EGS1</accession>
<gene>
    <name evidence="1" type="ORF">K3G42_008758</name>
</gene>
<reference evidence="1" key="1">
    <citation type="submission" date="2021-08" db="EMBL/GenBank/DDBJ databases">
        <title>The first chromosome-level gecko genome reveals the dynamic sex chromosomes of Neotropical dwarf geckos (Sphaerodactylidae: Sphaerodactylus).</title>
        <authorList>
            <person name="Pinto B.J."/>
            <person name="Keating S.E."/>
            <person name="Gamble T."/>
        </authorList>
    </citation>
    <scope>NUCLEOTIDE SEQUENCE</scope>
    <source>
        <strain evidence="1">TG3544</strain>
    </source>
</reference>
<sequence>MACPICLEYYKEPVILDCGHNFCQACLAPCWEETDRSPSCPQCREIFQRENVRPNRQLANLVELVKKLQAGKGAKGKWGVCERHQEPLKLFCSDDQFPICVVCDRSMGHQNHRVLPIEEAFLEYKKKIQAELQFLEQEREKVKSDKMAKDQKSKTFLLQLKSEMENTKLAFQQMYNYLQRQEQLRLSQLEKMEREIEKRDKENLIRFSEEMFDLNLQIIEWEGRFQQPEHVFLQNPKTILSSYEKKPERQLAELHPILEQTLRIHSEQTPALQKSLKECEESLNNTLVEALTKGNRFCETEI</sequence>
<name>A0ACB8EGS1_9SAUR</name>
<keyword evidence="2" id="KW-1185">Reference proteome</keyword>
<dbReference type="Proteomes" id="UP000827872">
    <property type="component" value="Linkage Group LG03"/>
</dbReference>
<dbReference type="EMBL" id="CM037616">
    <property type="protein sequence ID" value="KAH7991671.1"/>
    <property type="molecule type" value="Genomic_DNA"/>
</dbReference>
<protein>
    <submittedName>
        <fullName evidence="1">Uncharacterized protein</fullName>
    </submittedName>
</protein>
<comment type="caution">
    <text evidence="1">The sequence shown here is derived from an EMBL/GenBank/DDBJ whole genome shotgun (WGS) entry which is preliminary data.</text>
</comment>